<dbReference type="InterPro" id="IPR018712">
    <property type="entry name" value="Tle1-like_cat"/>
</dbReference>
<accession>A0A1G4BK84</accession>
<dbReference type="RefSeq" id="XP_022478966.1">
    <property type="nucleotide sequence ID" value="XM_022614665.1"/>
</dbReference>
<dbReference type="PANTHER" id="PTHR33840:SF16">
    <property type="entry name" value="DUF2235 DOMAIN-CONTAINING PROTEIN"/>
    <property type="match status" value="1"/>
</dbReference>
<dbReference type="EMBL" id="MJBS01000017">
    <property type="protein sequence ID" value="OHF01824.1"/>
    <property type="molecule type" value="Genomic_DNA"/>
</dbReference>
<name>A0A1G4BK84_9PEZI</name>
<protein>
    <submittedName>
        <fullName evidence="2">Peptidoglycan binding domain-containing protein</fullName>
    </submittedName>
</protein>
<evidence type="ECO:0000259" key="1">
    <source>
        <dbReference type="Pfam" id="PF09994"/>
    </source>
</evidence>
<dbReference type="InterPro" id="IPR029058">
    <property type="entry name" value="AB_hydrolase_fold"/>
</dbReference>
<dbReference type="OrthoDB" id="3057168at2759"/>
<evidence type="ECO:0000313" key="2">
    <source>
        <dbReference type="EMBL" id="OHF01824.1"/>
    </source>
</evidence>
<gene>
    <name evidence="2" type="ORF">CORC01_03015</name>
</gene>
<dbReference type="Pfam" id="PF09994">
    <property type="entry name" value="T6SS_Tle1-like_cat"/>
    <property type="match status" value="1"/>
</dbReference>
<keyword evidence="3" id="KW-1185">Reference proteome</keyword>
<organism evidence="2 3">
    <name type="scientific">Colletotrichum orchidophilum</name>
    <dbReference type="NCBI Taxonomy" id="1209926"/>
    <lineage>
        <taxon>Eukaryota</taxon>
        <taxon>Fungi</taxon>
        <taxon>Dikarya</taxon>
        <taxon>Ascomycota</taxon>
        <taxon>Pezizomycotina</taxon>
        <taxon>Sordariomycetes</taxon>
        <taxon>Hypocreomycetidae</taxon>
        <taxon>Glomerellales</taxon>
        <taxon>Glomerellaceae</taxon>
        <taxon>Colletotrichum</taxon>
    </lineage>
</organism>
<dbReference type="Proteomes" id="UP000176998">
    <property type="component" value="Unassembled WGS sequence"/>
</dbReference>
<comment type="caution">
    <text evidence="2">The sequence shown here is derived from an EMBL/GenBank/DDBJ whole genome shotgun (WGS) entry which is preliminary data.</text>
</comment>
<dbReference type="PANTHER" id="PTHR33840">
    <property type="match status" value="1"/>
</dbReference>
<dbReference type="GeneID" id="34556175"/>
<feature type="domain" description="T6SS Phospholipase effector Tle1-like catalytic" evidence="1">
    <location>
        <begin position="69"/>
        <end position="442"/>
    </location>
</feature>
<sequence length="654" mass="73457">MSSNSPYSTNSSNLWRSFVQGTTDVKTQVVATKKDGDVFLSANVIEEVDHLQVARKTLVTDKDQKSPPKRIIICCDGTWQSSVSGQQNIPSNVTRLARSIALTGSVEKPGEAQSVCQQVVFYSAGVGTGGGSNILDRLRQATFGDGLVADIIEAYNFIVMNYAPHDQIFCFGFSRGAYTARSVAGLITDIGIIQPQEMDDFPALYDLYRRHGHNDSFNFRQSREYRQWITGIRANGVEGWNTEEEANKHWIQKPHNLPPEFTRVIEVVGVFDTVGSLGIPGVTRGPRTRALISKVARLAPWLGVDDLGFHNPSLSRYIQHAYHALALDEHRKPFTPTLWRLPLSGEQCPGYHKPPKDELARNFRSLLGVQSRATEDELSRAWVALIDREMADQLEGDQPELRQVWFPGGHVNIGGGNPGILYGFPFDYEQIALISFTWMCDQIKTFIQLDDKKGFKDGKETISTLADRVIEARMGLIHRSRHDQGPSINWVVQRVRQGLGHSRIYKMFFNVSSYQPEDAWATGPIIDILAPVMKVLPFLSKYRTPGEYKKDSHGNDLGQTNEEIHPSVNYRVVNHPTYTPRSLERFTRSKKMASEDGKLEFLYEWKKGDVVVPEYLIKPGNSIKGDLIARRLAEFSTGGNKFVDALVKSAAQKR</sequence>
<evidence type="ECO:0000313" key="3">
    <source>
        <dbReference type="Proteomes" id="UP000176998"/>
    </source>
</evidence>
<reference evidence="2 3" key="1">
    <citation type="submission" date="2016-09" db="EMBL/GenBank/DDBJ databases">
        <authorList>
            <person name="Capua I."/>
            <person name="De Benedictis P."/>
            <person name="Joannis T."/>
            <person name="Lombin L.H."/>
            <person name="Cattoli G."/>
        </authorList>
    </citation>
    <scope>NUCLEOTIDE SEQUENCE [LARGE SCALE GENOMIC DNA]</scope>
    <source>
        <strain evidence="2 3">IMI 309357</strain>
    </source>
</reference>
<dbReference type="SUPFAM" id="SSF53474">
    <property type="entry name" value="alpha/beta-Hydrolases"/>
    <property type="match status" value="1"/>
</dbReference>
<dbReference type="AlphaFoldDB" id="A0A1G4BK84"/>
<dbReference type="STRING" id="1209926.A0A1G4BK84"/>
<proteinExistence type="predicted"/>